<gene>
    <name evidence="1" type="ORF">PoMZ_06747</name>
</gene>
<evidence type="ECO:0000313" key="1">
    <source>
        <dbReference type="EMBL" id="QBZ65043.1"/>
    </source>
</evidence>
<dbReference type="Proteomes" id="UP000294847">
    <property type="component" value="Chromosome 6"/>
</dbReference>
<organism evidence="1 2">
    <name type="scientific">Pyricularia oryzae</name>
    <name type="common">Rice blast fungus</name>
    <name type="synonym">Magnaporthe oryzae</name>
    <dbReference type="NCBI Taxonomy" id="318829"/>
    <lineage>
        <taxon>Eukaryota</taxon>
        <taxon>Fungi</taxon>
        <taxon>Dikarya</taxon>
        <taxon>Ascomycota</taxon>
        <taxon>Pezizomycotina</taxon>
        <taxon>Sordariomycetes</taxon>
        <taxon>Sordariomycetidae</taxon>
        <taxon>Magnaporthales</taxon>
        <taxon>Pyriculariaceae</taxon>
        <taxon>Pyricularia</taxon>
    </lineage>
</organism>
<sequence>MSNIQQEDTKSTVAAGEGAAAAAYMSRLLSMALQVANFSNTNRPWRVYDLSHPINNPELMSLCQLQRLHPRESLMVHPIKWKNIHLDILRCVFYPDDSPLPAFAPDYAITNKAMSCACHLQALLSPVSTRRDKMAAVTALFTGLTDSSSSEVGFTSDLHLAYDHVHSPLPLAFASTMGMLTIPNGGYKAVSDGELPHACGLGHLAKGTHTHLANLAYVDLGSVMAKRRQWRLKHIARTWADQARDPFIVATIIGLAQRADRESGRLPVREANGRVYEDLHDARTWSLASIMLAEGKGDEKSDREVAQALLQARFVCLLYQVARARGLTVVPGPAGGFLPQVREPTTEAEVMAGVVNCARYVVAGGHVGEDMLRGLDALKAVMRLGRAGPVGRYRCVCLASSPTDGDNFLVYSAAVSTAFLDRLEKPHEPPRVDVQSGLEIRVDLFPLRPLETLPSRLEVLLRLLGSPVDAESV</sequence>
<name>A0A4P7NRK5_PYROR</name>
<accession>A0A4P7NRK5</accession>
<dbReference type="AlphaFoldDB" id="A0A4P7NRK5"/>
<evidence type="ECO:0000313" key="2">
    <source>
        <dbReference type="Proteomes" id="UP000294847"/>
    </source>
</evidence>
<protein>
    <submittedName>
        <fullName evidence="1">Uncharacterized protein</fullName>
    </submittedName>
</protein>
<proteinExistence type="predicted"/>
<dbReference type="EMBL" id="CP034209">
    <property type="protein sequence ID" value="QBZ65043.1"/>
    <property type="molecule type" value="Genomic_DNA"/>
</dbReference>
<reference evidence="1 2" key="1">
    <citation type="journal article" date="2019" name="Mol. Biol. Evol.">
        <title>Blast fungal genomes show frequent chromosomal changes, gene gains and losses, and effector gene turnover.</title>
        <authorList>
            <person name="Gomez Luciano L.B."/>
            <person name="Jason Tsai I."/>
            <person name="Chuma I."/>
            <person name="Tosa Y."/>
            <person name="Chen Y.H."/>
            <person name="Li J.Y."/>
            <person name="Li M.Y."/>
            <person name="Jade Lu M.Y."/>
            <person name="Nakayashiki H."/>
            <person name="Li W.H."/>
        </authorList>
    </citation>
    <scope>NUCLEOTIDE SEQUENCE [LARGE SCALE GENOMIC DNA]</scope>
    <source>
        <strain evidence="1">MZ5-1-6</strain>
    </source>
</reference>